<protein>
    <recommendedName>
        <fullName evidence="1">Sublancin immunity protein SunI-like PH domain-containing protein</fullName>
    </recommendedName>
</protein>
<reference evidence="2 3" key="1">
    <citation type="journal article" date="2013" name="Genome Announc.">
        <title>Genome Sequence of the Extreme Obligate Alkaliphile Bacillus marmarensis Strain DSM 21297.</title>
        <authorList>
            <person name="Wernick D.G."/>
            <person name="Choi K.Y."/>
            <person name="Tat C.A."/>
            <person name="Lafontaine Rivera J.G."/>
            <person name="Liao J.C."/>
        </authorList>
    </citation>
    <scope>NUCLEOTIDE SEQUENCE [LARGE SCALE GENOMIC DNA]</scope>
    <source>
        <strain evidence="2 3">DSM 21297</strain>
    </source>
</reference>
<dbReference type="Pfam" id="PF23491">
    <property type="entry name" value="bPH_8"/>
    <property type="match status" value="1"/>
</dbReference>
<name>U6SMN7_9BACI</name>
<dbReference type="RefSeq" id="WP_022629338.1">
    <property type="nucleotide sequence ID" value="NZ_ATAE01000042.1"/>
</dbReference>
<dbReference type="InterPro" id="IPR055365">
    <property type="entry name" value="PH_SunI-like"/>
</dbReference>
<evidence type="ECO:0000313" key="3">
    <source>
        <dbReference type="Proteomes" id="UP000017170"/>
    </source>
</evidence>
<gene>
    <name evidence="2" type="ORF">A33I_18920</name>
</gene>
<evidence type="ECO:0000259" key="1">
    <source>
        <dbReference type="Pfam" id="PF23491"/>
    </source>
</evidence>
<proteinExistence type="predicted"/>
<dbReference type="AlphaFoldDB" id="U6SMN7"/>
<dbReference type="PATRIC" id="fig|1188261.3.peg.3274"/>
<organism evidence="2 3">
    <name type="scientific">Alkalihalophilus marmarensis DSM 21297</name>
    <dbReference type="NCBI Taxonomy" id="1188261"/>
    <lineage>
        <taxon>Bacteria</taxon>
        <taxon>Bacillati</taxon>
        <taxon>Bacillota</taxon>
        <taxon>Bacilli</taxon>
        <taxon>Bacillales</taxon>
        <taxon>Bacillaceae</taxon>
        <taxon>Alkalihalophilus</taxon>
    </lineage>
</organism>
<keyword evidence="3" id="KW-1185">Reference proteome</keyword>
<sequence length="88" mass="9867">MFGLSVKKVNESVIIKWQFTKVEIPISDILEVSLDETYGGADPSAIRIGNPSGALDRVVLKTKKHTYILFTSNIQNVKRTLDQAIIHR</sequence>
<evidence type="ECO:0000313" key="2">
    <source>
        <dbReference type="EMBL" id="ERN51886.1"/>
    </source>
</evidence>
<dbReference type="EMBL" id="ATAE01000042">
    <property type="protein sequence ID" value="ERN51886.1"/>
    <property type="molecule type" value="Genomic_DNA"/>
</dbReference>
<accession>U6SMN7</accession>
<comment type="caution">
    <text evidence="2">The sequence shown here is derived from an EMBL/GenBank/DDBJ whole genome shotgun (WGS) entry which is preliminary data.</text>
</comment>
<dbReference type="Proteomes" id="UP000017170">
    <property type="component" value="Unassembled WGS sequence"/>
</dbReference>
<feature type="domain" description="Sublancin immunity protein SunI-like PH" evidence="1">
    <location>
        <begin position="2"/>
        <end position="81"/>
    </location>
</feature>